<sequence>MRVAFLVDSVSNLKESQAQHLYVLPLFIIESTPEAETTFSSGFDIDLKTLTDKMANAPKGVKFSTSQTTEEIVRAKVSELVEQYDLIIGIPIDKEISASYANWKLVEKDYASKFHVLDARAVEMIIDWLINDIKGWLNTNPYSREGLDRFVEQYRKKTAAVLFVTDTKPLVAGGRLSNLKSFIIKSLKFHLLISFLGENGKLQFFDKARSTHDAHKLAVKFLKKQLLKHSAKLKRGAFLTTVFDEQTNTNLVQEFDKLLDHSINIEQSLLSPVICTHTGLNSYVIVLQGE</sequence>
<dbReference type="PANTHER" id="PTHR33434">
    <property type="entry name" value="DEGV DOMAIN-CONTAINING PROTEIN DR_1986-RELATED"/>
    <property type="match status" value="1"/>
</dbReference>
<dbReference type="Proteomes" id="UP000007756">
    <property type="component" value="Chromosome"/>
</dbReference>
<gene>
    <name evidence="2" type="ordered locus">MPNE_0774</name>
</gene>
<accession>A0A0H3DKX0</accession>
<dbReference type="KEGG" id="mpj:MPNE_0774"/>
<name>A0A0H3DKX0_MYCPB</name>
<organism evidence="2 3">
    <name type="scientific">Mycoplasmoides pneumoniae (strain ATCC 15531 / DSM 23978 / CIP 103766 / NBRC 14401 / NCTC 10119 / FH)</name>
    <name type="common">Mycoplasma pneumoniae</name>
    <dbReference type="NCBI Taxonomy" id="722438"/>
    <lineage>
        <taxon>Bacteria</taxon>
        <taxon>Bacillati</taxon>
        <taxon>Mycoplasmatota</taxon>
        <taxon>Mycoplasmoidales</taxon>
        <taxon>Mycoplasmoidaceae</taxon>
        <taxon>Mycoplasmoides</taxon>
    </lineage>
</organism>
<dbReference type="HOGENOM" id="CLU_048251_1_0_14"/>
<evidence type="ECO:0000313" key="2">
    <source>
        <dbReference type="EMBL" id="ADK86879.1"/>
    </source>
</evidence>
<dbReference type="PATRIC" id="fig|722438.3.peg.753"/>
<dbReference type="PROSITE" id="PS51482">
    <property type="entry name" value="DEGV"/>
    <property type="match status" value="1"/>
</dbReference>
<dbReference type="InterPro" id="IPR003797">
    <property type="entry name" value="DegV"/>
</dbReference>
<dbReference type="STRING" id="722438.F539_03730"/>
<dbReference type="PaxDb" id="722438-MPNE_0774"/>
<keyword evidence="1" id="KW-0446">Lipid-binding</keyword>
<dbReference type="GeneID" id="66608648"/>
<evidence type="ECO:0000313" key="3">
    <source>
        <dbReference type="Proteomes" id="UP000007756"/>
    </source>
</evidence>
<reference evidence="2 3" key="1">
    <citation type="journal article" date="2010" name="Appl. Environ. Microbiol.">
        <title>Targeted chromosomal knockouts in Mycoplasma pneumoniae.</title>
        <authorList>
            <person name="Krishnakumar R."/>
            <person name="Assad-Garcia N."/>
            <person name="Benders G.A."/>
            <person name="Phan Q."/>
            <person name="Montague M.G."/>
            <person name="Glass J.I."/>
        </authorList>
    </citation>
    <scope>NUCLEOTIDE SEQUENCE [LARGE SCALE GENOMIC DNA]</scope>
    <source>
        <strain evidence="3">ATCC 15531 / DSM 22911 / NBRC 14401 / NCTC 10119 / FH</strain>
    </source>
</reference>
<dbReference type="InterPro" id="IPR043168">
    <property type="entry name" value="DegV_C"/>
</dbReference>
<dbReference type="GO" id="GO:0008289">
    <property type="term" value="F:lipid binding"/>
    <property type="evidence" value="ECO:0007669"/>
    <property type="project" value="UniProtKB-KW"/>
</dbReference>
<dbReference type="AlphaFoldDB" id="A0A0H3DKX0"/>
<dbReference type="eggNOG" id="COG1307">
    <property type="taxonomic scope" value="Bacteria"/>
</dbReference>
<protein>
    <submittedName>
        <fullName evidence="2">EDD domain protein, DegV family</fullName>
    </submittedName>
</protein>
<dbReference type="NCBIfam" id="TIGR00762">
    <property type="entry name" value="DegV"/>
    <property type="match status" value="1"/>
</dbReference>
<dbReference type="InterPro" id="IPR050270">
    <property type="entry name" value="DegV_domain_contain"/>
</dbReference>
<dbReference type="Pfam" id="PF02645">
    <property type="entry name" value="DegV"/>
    <property type="match status" value="1"/>
</dbReference>
<evidence type="ECO:0000256" key="1">
    <source>
        <dbReference type="ARBA" id="ARBA00023121"/>
    </source>
</evidence>
<dbReference type="SUPFAM" id="SSF82549">
    <property type="entry name" value="DAK1/DegV-like"/>
    <property type="match status" value="1"/>
</dbReference>
<dbReference type="Gene3D" id="3.30.1180.10">
    <property type="match status" value="1"/>
</dbReference>
<proteinExistence type="predicted"/>
<dbReference type="PANTHER" id="PTHR33434:SF2">
    <property type="entry name" value="FATTY ACID-BINDING PROTEIN TM_1468"/>
    <property type="match status" value="1"/>
</dbReference>
<dbReference type="EMBL" id="CP002077">
    <property type="protein sequence ID" value="ADK86879.1"/>
    <property type="molecule type" value="Genomic_DNA"/>
</dbReference>
<dbReference type="RefSeq" id="WP_014575051.1">
    <property type="nucleotide sequence ID" value="NZ_CP010546.1"/>
</dbReference>
<dbReference type="Gene3D" id="3.40.50.10170">
    <property type="match status" value="1"/>
</dbReference>